<dbReference type="AlphaFoldDB" id="A0A345DMP1"/>
<evidence type="ECO:0000313" key="2">
    <source>
        <dbReference type="Proteomes" id="UP000253689"/>
    </source>
</evidence>
<keyword evidence="2" id="KW-1185">Reference proteome</keyword>
<protein>
    <recommendedName>
        <fullName evidence="3">Spiroplasma plectrovirus-related protein</fullName>
    </recommendedName>
</protein>
<sequence length="181" mass="21515">MVEAKLYRKLAQELGIDISDIDLDEKEIKEDGNFEYIPFNDITFAKNKGQMSVELVWRGEKNDVWEIVKFKHSDYLHNIKYIKNNINLKIGKRGVSESISIFSYDLVVFKPPFYYYWAEDKGIYFKAVYRWNGGEEWSPILAYDDERDMIKFWVWKDFKTWEKAQRGIVTTAVIGLRAFGH</sequence>
<dbReference type="Proteomes" id="UP000253689">
    <property type="component" value="Chromosome"/>
</dbReference>
<accession>A0A345DMP1</accession>
<name>A0A345DMP1_9MOLU</name>
<dbReference type="KEGG" id="sphh:SDAV_00485"/>
<dbReference type="EMBL" id="CP031088">
    <property type="protein sequence ID" value="AXF95479.1"/>
    <property type="molecule type" value="Genomic_DNA"/>
</dbReference>
<proteinExistence type="predicted"/>
<evidence type="ECO:0000313" key="1">
    <source>
        <dbReference type="EMBL" id="AXF95479.1"/>
    </source>
</evidence>
<gene>
    <name evidence="1" type="ORF">SDAV_00485</name>
</gene>
<dbReference type="RefSeq" id="WP_114564396.1">
    <property type="nucleotide sequence ID" value="NZ_CP031088.1"/>
</dbReference>
<reference evidence="2" key="1">
    <citation type="submission" date="2018-07" db="EMBL/GenBank/DDBJ databases">
        <title>Complete Genome Sequence of Spiroplasma phoeniceum.</title>
        <authorList>
            <person name="Davis R.E."/>
            <person name="Shao J.Y."/>
            <person name="Zhao Y."/>
            <person name="Silver A."/>
            <person name="Stump z."/>
            <person name="Gasparich G."/>
        </authorList>
    </citation>
    <scope>NUCLEOTIDE SEQUENCE [LARGE SCALE GENOMIC DNA]</scope>
    <source>
        <strain evidence="2">P40</strain>
    </source>
</reference>
<organism evidence="1 2">
    <name type="scientific">Spiroplasma phoeniceum P40</name>
    <dbReference type="NCBI Taxonomy" id="1276259"/>
    <lineage>
        <taxon>Bacteria</taxon>
        <taxon>Bacillati</taxon>
        <taxon>Mycoplasmatota</taxon>
        <taxon>Mollicutes</taxon>
        <taxon>Entomoplasmatales</taxon>
        <taxon>Spiroplasmataceae</taxon>
        <taxon>Spiroplasma</taxon>
    </lineage>
</organism>
<evidence type="ECO:0008006" key="3">
    <source>
        <dbReference type="Google" id="ProtNLM"/>
    </source>
</evidence>